<dbReference type="Proteomes" id="UP000472521">
    <property type="component" value="Unassembled WGS sequence"/>
</dbReference>
<dbReference type="Proteomes" id="UP000478995">
    <property type="component" value="Unassembled WGS sequence"/>
</dbReference>
<evidence type="ECO:0000313" key="7">
    <source>
        <dbReference type="Proteomes" id="UP000482543"/>
    </source>
</evidence>
<proteinExistence type="predicted"/>
<dbReference type="Proteomes" id="UP000663464">
    <property type="component" value="Chromosome"/>
</dbReference>
<reference evidence="4 8" key="1">
    <citation type="journal article" date="2014" name="J. Infect. Dis.">
        <title>Molecular characterization of a novel botulinum neurotoxin type H gene.</title>
        <authorList>
            <person name="Dover N."/>
            <person name="Barash J.R."/>
            <person name="Hill K.K."/>
            <person name="Xie G."/>
            <person name="Arnon S.S."/>
        </authorList>
    </citation>
    <scope>NUCLEOTIDE SEQUENCE [LARGE SCALE GENOMIC DNA]</scope>
    <source>
        <strain evidence="4 8">IBCA10-7060</strain>
    </source>
</reference>
<dbReference type="Proteomes" id="UP000482543">
    <property type="component" value="Unassembled WGS sequence"/>
</dbReference>
<dbReference type="OrthoDB" id="1707754at2"/>
<dbReference type="EMBL" id="SWND01000006">
    <property type="protein sequence ID" value="NFF02266.1"/>
    <property type="molecule type" value="Genomic_DNA"/>
</dbReference>
<reference evidence="4" key="3">
    <citation type="submission" date="2021-02" db="EMBL/GenBank/DDBJ databases">
        <authorList>
            <person name="Dover N."/>
            <person name="Barash J.R."/>
            <person name="Bell J.M."/>
            <person name="Sylvester M.D."/>
            <person name="Arnon S."/>
        </authorList>
    </citation>
    <scope>NUCLEOTIDE SEQUENCE</scope>
    <source>
        <strain evidence="4">IBCA10-7060</strain>
    </source>
</reference>
<sequence length="51" mass="5843">MNITCSEKCKNNKNGRCILNYISPFLSIREENANCAYFLPIKSSKNKTTIK</sequence>
<reference evidence="5 6" key="2">
    <citation type="submission" date="2019-04" db="EMBL/GenBank/DDBJ databases">
        <title>Genome sequencing of Clostridium botulinum Groups I-IV and Clostridium butyricum.</title>
        <authorList>
            <person name="Brunt J."/>
            <person name="Van Vliet A.H.M."/>
            <person name="Stringer S.C."/>
            <person name="Carter A.T."/>
            <person name="Peck M.W."/>
        </authorList>
    </citation>
    <scope>NUCLEOTIDE SEQUENCE [LARGE SCALE GENOMIC DNA]</scope>
    <source>
        <strain evidence="3 7">IFR 15/034</strain>
        <strain evidence="2 6">IFR 18/037</strain>
        <strain evidence="1 5">IFR 18/054</strain>
    </source>
</reference>
<dbReference type="EMBL" id="CP069280">
    <property type="protein sequence ID" value="QRI53202.1"/>
    <property type="molecule type" value="Genomic_DNA"/>
</dbReference>
<evidence type="ECO:0000313" key="5">
    <source>
        <dbReference type="Proteomes" id="UP000472521"/>
    </source>
</evidence>
<dbReference type="EMBL" id="SWOY01000009">
    <property type="protein sequence ID" value="NFG18384.1"/>
    <property type="molecule type" value="Genomic_DNA"/>
</dbReference>
<dbReference type="AlphaFoldDB" id="A0A0A2HCR4"/>
<evidence type="ECO:0000313" key="6">
    <source>
        <dbReference type="Proteomes" id="UP000478995"/>
    </source>
</evidence>
<evidence type="ECO:0000313" key="1">
    <source>
        <dbReference type="EMBL" id="NFF02266.1"/>
    </source>
</evidence>
<accession>A0A0A2HCR4</accession>
<dbReference type="EMBL" id="SWRJ01000004">
    <property type="protein sequence ID" value="NFI22301.1"/>
    <property type="molecule type" value="Genomic_DNA"/>
</dbReference>
<dbReference type="GeneID" id="5184993"/>
<name>A0A0A2HCR4_CLOBO</name>
<protein>
    <submittedName>
        <fullName evidence="1">Hydroxymyristoyl-ACP dehydratase</fullName>
    </submittedName>
</protein>
<evidence type="ECO:0000313" key="2">
    <source>
        <dbReference type="EMBL" id="NFG18384.1"/>
    </source>
</evidence>
<gene>
    <name evidence="2" type="ORF">FC794_16680</name>
    <name evidence="3" type="ORF">FC964_13210</name>
    <name evidence="1" type="ORF">FCV25_10920</name>
    <name evidence="4" type="ORF">JQS73_17670</name>
</gene>
<evidence type="ECO:0000313" key="8">
    <source>
        <dbReference type="Proteomes" id="UP000663464"/>
    </source>
</evidence>
<evidence type="ECO:0000313" key="3">
    <source>
        <dbReference type="EMBL" id="NFI22301.1"/>
    </source>
</evidence>
<dbReference type="OMA" id="SENCVHE"/>
<organism evidence="1 5">
    <name type="scientific">Clostridium botulinum</name>
    <dbReference type="NCBI Taxonomy" id="1491"/>
    <lineage>
        <taxon>Bacteria</taxon>
        <taxon>Bacillati</taxon>
        <taxon>Bacillota</taxon>
        <taxon>Clostridia</taxon>
        <taxon>Eubacteriales</taxon>
        <taxon>Clostridiaceae</taxon>
        <taxon>Clostridium</taxon>
    </lineage>
</organism>
<dbReference type="RefSeq" id="WP_003357680.1">
    <property type="nucleotide sequence ID" value="NZ_AP014696.1"/>
</dbReference>
<evidence type="ECO:0000313" key="4">
    <source>
        <dbReference type="EMBL" id="QRI53202.1"/>
    </source>
</evidence>